<comment type="caution">
    <text evidence="1">The sequence shown here is derived from an EMBL/GenBank/DDBJ whole genome shotgun (WGS) entry which is preliminary data.</text>
</comment>
<evidence type="ECO:0000313" key="2">
    <source>
        <dbReference type="Proteomes" id="UP001168972"/>
    </source>
</evidence>
<feature type="non-terminal residue" evidence="1">
    <location>
        <position position="205"/>
    </location>
</feature>
<reference evidence="1" key="1">
    <citation type="journal article" date="2023" name="bioRxiv">
        <title>Scaffold-level genome assemblies of two parasitoid biocontrol wasps reveal the parthenogenesis mechanism and an associated novel virus.</title>
        <authorList>
            <person name="Inwood S."/>
            <person name="Skelly J."/>
            <person name="Guhlin J."/>
            <person name="Harrop T."/>
            <person name="Goldson S."/>
            <person name="Dearden P."/>
        </authorList>
    </citation>
    <scope>NUCLEOTIDE SEQUENCE</scope>
    <source>
        <strain evidence="1">Lincoln</strain>
        <tissue evidence="1">Whole body</tissue>
    </source>
</reference>
<name>A0AA39C4H9_MICHY</name>
<keyword evidence="2" id="KW-1185">Reference proteome</keyword>
<dbReference type="AlphaFoldDB" id="A0AA39C4H9"/>
<dbReference type="Proteomes" id="UP001168972">
    <property type="component" value="Unassembled WGS sequence"/>
</dbReference>
<accession>A0AA39C4H9</accession>
<gene>
    <name evidence="1" type="ORF">PV327_011285</name>
</gene>
<sequence length="205" mass="22957">TVAMDDCFFMLHTAYGLFWIFSGSLNTKSAVLPPSNKVVAMPDDAMANAMPFFDRISVRVIEMRNVLPLPPGVSKKKESTITEEVRTSGCSAEAISARHKEAHKIDMEEIEASLNQQDSDSPAESSDYADIGDEQLANRITKLSTKNIEKTEWHVTRDIYKSAFEEVCSFISENIIQNKNSYFLSFLESLFATSIINLDLTKSLQ</sequence>
<dbReference type="EMBL" id="JAQQBR010002122">
    <property type="protein sequence ID" value="KAK0157265.1"/>
    <property type="molecule type" value="Genomic_DNA"/>
</dbReference>
<protein>
    <submittedName>
        <fullName evidence="1">Uncharacterized protein</fullName>
    </submittedName>
</protein>
<reference evidence="1" key="2">
    <citation type="submission" date="2023-03" db="EMBL/GenBank/DDBJ databases">
        <authorList>
            <person name="Inwood S.N."/>
            <person name="Skelly J.G."/>
            <person name="Guhlin J."/>
            <person name="Harrop T.W.R."/>
            <person name="Goldson S.G."/>
            <person name="Dearden P.K."/>
        </authorList>
    </citation>
    <scope>NUCLEOTIDE SEQUENCE</scope>
    <source>
        <strain evidence="1">Lincoln</strain>
        <tissue evidence="1">Whole body</tissue>
    </source>
</reference>
<evidence type="ECO:0000313" key="1">
    <source>
        <dbReference type="EMBL" id="KAK0157265.1"/>
    </source>
</evidence>
<organism evidence="1 2">
    <name type="scientific">Microctonus hyperodae</name>
    <name type="common">Parasitoid wasp</name>
    <dbReference type="NCBI Taxonomy" id="165561"/>
    <lineage>
        <taxon>Eukaryota</taxon>
        <taxon>Metazoa</taxon>
        <taxon>Ecdysozoa</taxon>
        <taxon>Arthropoda</taxon>
        <taxon>Hexapoda</taxon>
        <taxon>Insecta</taxon>
        <taxon>Pterygota</taxon>
        <taxon>Neoptera</taxon>
        <taxon>Endopterygota</taxon>
        <taxon>Hymenoptera</taxon>
        <taxon>Apocrita</taxon>
        <taxon>Ichneumonoidea</taxon>
        <taxon>Braconidae</taxon>
        <taxon>Euphorinae</taxon>
        <taxon>Microctonus</taxon>
    </lineage>
</organism>
<feature type="non-terminal residue" evidence="1">
    <location>
        <position position="1"/>
    </location>
</feature>
<proteinExistence type="predicted"/>